<organism evidence="1 2">
    <name type="scientific">Candidatus Competibacter phosphatis</name>
    <dbReference type="NCBI Taxonomy" id="221280"/>
    <lineage>
        <taxon>Bacteria</taxon>
        <taxon>Pseudomonadati</taxon>
        <taxon>Pseudomonadota</taxon>
        <taxon>Gammaproteobacteria</taxon>
        <taxon>Candidatus Competibacteraceae</taxon>
        <taxon>Candidatus Competibacter</taxon>
    </lineage>
</organism>
<protein>
    <submittedName>
        <fullName evidence="1">Uncharacterized protein</fullName>
    </submittedName>
</protein>
<comment type="caution">
    <text evidence="1">The sequence shown here is derived from an EMBL/GenBank/DDBJ whole genome shotgun (WGS) entry which is preliminary data.</text>
</comment>
<accession>A0ABX1TJN7</accession>
<evidence type="ECO:0000313" key="2">
    <source>
        <dbReference type="Proteomes" id="UP000760480"/>
    </source>
</evidence>
<dbReference type="RefSeq" id="WP_169247934.1">
    <property type="nucleotide sequence ID" value="NZ_SPMZ01000015.1"/>
</dbReference>
<gene>
    <name evidence="1" type="ORF">E4P82_05350</name>
</gene>
<dbReference type="Proteomes" id="UP000760480">
    <property type="component" value="Unassembled WGS sequence"/>
</dbReference>
<reference evidence="1 2" key="1">
    <citation type="submission" date="2019-03" db="EMBL/GenBank/DDBJ databases">
        <title>Metabolic reconstructions from genomes of highly enriched 'Candidatus Accumulibacter' and 'Candidatus Competibacter' bioreactor populations.</title>
        <authorList>
            <person name="Annavajhala M.K."/>
            <person name="Welles L."/>
            <person name="Abbas B."/>
            <person name="Sorokin D."/>
            <person name="Park H."/>
            <person name="Van Loosdrecht M."/>
            <person name="Chandran K."/>
        </authorList>
    </citation>
    <scope>NUCLEOTIDE SEQUENCE [LARGE SCALE GENOMIC DNA]</scope>
    <source>
        <strain evidence="1 2">SBR_G</strain>
    </source>
</reference>
<dbReference type="EMBL" id="SPMZ01000015">
    <property type="protein sequence ID" value="NMQ18680.1"/>
    <property type="molecule type" value="Genomic_DNA"/>
</dbReference>
<keyword evidence="2" id="KW-1185">Reference proteome</keyword>
<name>A0ABX1TJN7_9GAMM</name>
<evidence type="ECO:0000313" key="1">
    <source>
        <dbReference type="EMBL" id="NMQ18680.1"/>
    </source>
</evidence>
<sequence>MFADSAEDREHVLKLLDALDAVVAMTGGAVYPAKDARMSGARFREFFPQWHHFSEYIDLRFSSSFWRRVMRD</sequence>
<proteinExistence type="predicted"/>